<dbReference type="Proteomes" id="UP001634393">
    <property type="component" value="Unassembled WGS sequence"/>
</dbReference>
<evidence type="ECO:0000256" key="2">
    <source>
        <dbReference type="SAM" id="SignalP"/>
    </source>
</evidence>
<dbReference type="Pfam" id="PF01190">
    <property type="entry name" value="Pollen_Ole_e_1"/>
    <property type="match status" value="1"/>
</dbReference>
<feature type="compositionally biased region" description="Polar residues" evidence="1">
    <location>
        <begin position="361"/>
        <end position="370"/>
    </location>
</feature>
<dbReference type="PANTHER" id="PTHR47273">
    <property type="entry name" value="EXPRESSED PROTEIN"/>
    <property type="match status" value="1"/>
</dbReference>
<feature type="compositionally biased region" description="Pro residues" evidence="1">
    <location>
        <begin position="178"/>
        <end position="189"/>
    </location>
</feature>
<dbReference type="AlphaFoldDB" id="A0ABD3U6N3"/>
<feature type="region of interest" description="Disordered" evidence="1">
    <location>
        <begin position="239"/>
        <end position="297"/>
    </location>
</feature>
<keyword evidence="4" id="KW-1185">Reference proteome</keyword>
<protein>
    <submittedName>
        <fullName evidence="3">Uncharacterized protein</fullName>
    </submittedName>
</protein>
<organism evidence="3 4">
    <name type="scientific">Penstemon smallii</name>
    <dbReference type="NCBI Taxonomy" id="265156"/>
    <lineage>
        <taxon>Eukaryota</taxon>
        <taxon>Viridiplantae</taxon>
        <taxon>Streptophyta</taxon>
        <taxon>Embryophyta</taxon>
        <taxon>Tracheophyta</taxon>
        <taxon>Spermatophyta</taxon>
        <taxon>Magnoliopsida</taxon>
        <taxon>eudicotyledons</taxon>
        <taxon>Gunneridae</taxon>
        <taxon>Pentapetalae</taxon>
        <taxon>asterids</taxon>
        <taxon>lamiids</taxon>
        <taxon>Lamiales</taxon>
        <taxon>Plantaginaceae</taxon>
        <taxon>Cheloneae</taxon>
        <taxon>Penstemon</taxon>
    </lineage>
</organism>
<dbReference type="EMBL" id="JBJXBP010000002">
    <property type="protein sequence ID" value="KAL3844571.1"/>
    <property type="molecule type" value="Genomic_DNA"/>
</dbReference>
<proteinExistence type="predicted"/>
<feature type="signal peptide" evidence="2">
    <location>
        <begin position="1"/>
        <end position="15"/>
    </location>
</feature>
<feature type="compositionally biased region" description="Pro residues" evidence="1">
    <location>
        <begin position="244"/>
        <end position="297"/>
    </location>
</feature>
<reference evidence="3 4" key="1">
    <citation type="submission" date="2024-12" db="EMBL/GenBank/DDBJ databases">
        <title>The unique morphological basis and parallel evolutionary history of personate flowers in Penstemon.</title>
        <authorList>
            <person name="Depatie T.H."/>
            <person name="Wessinger C.A."/>
        </authorList>
    </citation>
    <scope>NUCLEOTIDE SEQUENCE [LARGE SCALE GENOMIC DNA]</scope>
    <source>
        <strain evidence="3">WTNN_2</strain>
        <tissue evidence="3">Leaf</tissue>
    </source>
</reference>
<accession>A0ABD3U6N3</accession>
<dbReference type="PANTHER" id="PTHR47273:SF4">
    <property type="entry name" value="EXPRESSED PROTEIN"/>
    <property type="match status" value="1"/>
</dbReference>
<name>A0ABD3U6N3_9LAMI</name>
<keyword evidence="2" id="KW-0732">Signal</keyword>
<feature type="region of interest" description="Disordered" evidence="1">
    <location>
        <begin position="319"/>
        <end position="370"/>
    </location>
</feature>
<feature type="compositionally biased region" description="Pro residues" evidence="1">
    <location>
        <begin position="319"/>
        <end position="357"/>
    </location>
</feature>
<evidence type="ECO:0000313" key="3">
    <source>
        <dbReference type="EMBL" id="KAL3844571.1"/>
    </source>
</evidence>
<gene>
    <name evidence="3" type="ORF">ACJIZ3_001974</name>
</gene>
<evidence type="ECO:0000313" key="4">
    <source>
        <dbReference type="Proteomes" id="UP001634393"/>
    </source>
</evidence>
<sequence>MSLFWTITFLTLTFSNIITEAKHQKKLPPSAVIVGTVYCDTCFHQDFSKSSHFISGASVAVECKDTTPGFRQEVKTNKNGEFQVHLPFSVSKHVKKIKGCSVKLVSSNEPFCAVAATATSSNLHLKSRKSGTHIFSAGFFTFKPLKQPEVCDQKPIINHSFKKTEKLSPISNPNDPTFLPPIQDPPSDPPGLGNYLPPLLPPLPQLPRLPVVLGIPLLPPLPKKETDAKESQFLDKKVNQPMSFPFPPNPFNPPNIFPPNPFQPPPSVLPPNPFQPPSSVIPPNPFQPPSSVIPPVLPSPPPSLFPPLFPTPSSPPFFRLPPIPGLLPSPPPPTPPTSPIPLPQFPFQPTPGFPGGPPAKVSSQSKTRSP</sequence>
<comment type="caution">
    <text evidence="3">The sequence shown here is derived from an EMBL/GenBank/DDBJ whole genome shotgun (WGS) entry which is preliminary data.</text>
</comment>
<evidence type="ECO:0000256" key="1">
    <source>
        <dbReference type="SAM" id="MobiDB-lite"/>
    </source>
</evidence>
<feature type="chain" id="PRO_5044782953" evidence="2">
    <location>
        <begin position="16"/>
        <end position="370"/>
    </location>
</feature>
<feature type="region of interest" description="Disordered" evidence="1">
    <location>
        <begin position="162"/>
        <end position="193"/>
    </location>
</feature>